<evidence type="ECO:0000256" key="1">
    <source>
        <dbReference type="ARBA" id="ARBA00022729"/>
    </source>
</evidence>
<evidence type="ECO:0000313" key="4">
    <source>
        <dbReference type="EMBL" id="STQ90824.1"/>
    </source>
</evidence>
<dbReference type="Proteomes" id="UP000295794">
    <property type="component" value="Unassembled WGS sequence"/>
</dbReference>
<sequence length="253" mass="28710">MKLLSFLLFLGFSISAAAIPVQVCGGDSHWPPMSYQLNRHADVEGISAAVIHHVFQSDEKPDIALIPWARCMYEVESHHRFDVAMSVFKTAEREKKFFFSKSYHSLTPSYLYARSRYKTPPVNRLTDLAHLKTCAVHGSATPYIRLPENRIDRGAYDYQSLLKKIDRAHCDVVVDMQEVFWGLANLGLFDLKKSAYQIKPLPGTEKYLLYFAVSKAHPDGQKLINEINKGIAELSARGEMSKIIRSYQRQGGV</sequence>
<accession>A0A377Q6C2</accession>
<evidence type="ECO:0000313" key="7">
    <source>
        <dbReference type="Proteomes" id="UP000295794"/>
    </source>
</evidence>
<dbReference type="PANTHER" id="PTHR35936:SF25">
    <property type="entry name" value="ABC TRANSPORTER SUBSTRATE-BINDING PROTEIN"/>
    <property type="match status" value="1"/>
</dbReference>
<dbReference type="InterPro" id="IPR001638">
    <property type="entry name" value="Solute-binding_3/MltF_N"/>
</dbReference>
<evidence type="ECO:0000256" key="2">
    <source>
        <dbReference type="SAM" id="SignalP"/>
    </source>
</evidence>
<reference evidence="5 7" key="2">
    <citation type="submission" date="2019-03" db="EMBL/GenBank/DDBJ databases">
        <title>Genomic Encyclopedia of Type Strains, Phase IV (KMG-IV): sequencing the most valuable type-strain genomes for metagenomic binning, comparative biology and taxonomic classification.</title>
        <authorList>
            <person name="Goeker M."/>
        </authorList>
    </citation>
    <scope>NUCLEOTIDE SEQUENCE [LARGE SCALE GENOMIC DNA]</scope>
    <source>
        <strain evidence="5 7">DSM 3764</strain>
    </source>
</reference>
<evidence type="ECO:0000259" key="3">
    <source>
        <dbReference type="Pfam" id="PF00497"/>
    </source>
</evidence>
<name>A0A377Q6C2_9NEIS</name>
<feature type="domain" description="Solute-binding protein family 3/N-terminal" evidence="3">
    <location>
        <begin position="24"/>
        <end position="247"/>
    </location>
</feature>
<dbReference type="Pfam" id="PF00497">
    <property type="entry name" value="SBP_bac_3"/>
    <property type="match status" value="1"/>
</dbReference>
<keyword evidence="1 2" id="KW-0732">Signal</keyword>
<dbReference type="EMBL" id="SMBT01000002">
    <property type="protein sequence ID" value="TCU89454.1"/>
    <property type="molecule type" value="Genomic_DNA"/>
</dbReference>
<proteinExistence type="predicted"/>
<keyword evidence="7" id="KW-1185">Reference proteome</keyword>
<dbReference type="Gene3D" id="3.40.190.10">
    <property type="entry name" value="Periplasmic binding protein-like II"/>
    <property type="match status" value="2"/>
</dbReference>
<feature type="signal peptide" evidence="2">
    <location>
        <begin position="1"/>
        <end position="18"/>
    </location>
</feature>
<dbReference type="SUPFAM" id="SSF53850">
    <property type="entry name" value="Periplasmic binding protein-like II"/>
    <property type="match status" value="1"/>
</dbReference>
<gene>
    <name evidence="5" type="ORF">EV682_102366</name>
    <name evidence="4" type="ORF">NCTC11159_01891</name>
</gene>
<evidence type="ECO:0000313" key="6">
    <source>
        <dbReference type="Proteomes" id="UP000255108"/>
    </source>
</evidence>
<dbReference type="Proteomes" id="UP000255108">
    <property type="component" value="Unassembled WGS sequence"/>
</dbReference>
<dbReference type="AlphaFoldDB" id="A0A377Q6C2"/>
<evidence type="ECO:0000313" key="5">
    <source>
        <dbReference type="EMBL" id="TCU89454.1"/>
    </source>
</evidence>
<protein>
    <submittedName>
        <fullName evidence="5">ABC-type amino acid transport substrate-binding protein</fullName>
    </submittedName>
    <submittedName>
        <fullName evidence="4">Bacterial extracellular solute-binding proteins, family 3</fullName>
    </submittedName>
</protein>
<reference evidence="4 6" key="1">
    <citation type="submission" date="2018-06" db="EMBL/GenBank/DDBJ databases">
        <authorList>
            <consortium name="Pathogen Informatics"/>
            <person name="Doyle S."/>
        </authorList>
    </citation>
    <scope>NUCLEOTIDE SEQUENCE [LARGE SCALE GENOMIC DNA]</scope>
    <source>
        <strain evidence="4 6">NCTC11159</strain>
    </source>
</reference>
<dbReference type="RefSeq" id="WP_267896114.1">
    <property type="nucleotide sequence ID" value="NZ_CAWOLO010000002.1"/>
</dbReference>
<dbReference type="EMBL" id="UGHR01000001">
    <property type="protein sequence ID" value="STQ90824.1"/>
    <property type="molecule type" value="Genomic_DNA"/>
</dbReference>
<dbReference type="PANTHER" id="PTHR35936">
    <property type="entry name" value="MEMBRANE-BOUND LYTIC MUREIN TRANSGLYCOSYLASE F"/>
    <property type="match status" value="1"/>
</dbReference>
<organism evidence="4 6">
    <name type="scientific">Iodobacter fluviatilis</name>
    <dbReference type="NCBI Taxonomy" id="537"/>
    <lineage>
        <taxon>Bacteria</taxon>
        <taxon>Pseudomonadati</taxon>
        <taxon>Pseudomonadota</taxon>
        <taxon>Betaproteobacteria</taxon>
        <taxon>Neisseriales</taxon>
        <taxon>Chitinibacteraceae</taxon>
        <taxon>Iodobacter</taxon>
    </lineage>
</organism>
<feature type="chain" id="PRO_5016673851" evidence="2">
    <location>
        <begin position="19"/>
        <end position="253"/>
    </location>
</feature>